<dbReference type="Gene3D" id="1.20.80.30">
    <property type="match status" value="1"/>
</dbReference>
<dbReference type="InterPro" id="IPR013815">
    <property type="entry name" value="ATP_grasp_subdomain_1"/>
</dbReference>
<dbReference type="AlphaFoldDB" id="A0A1D8FW82"/>
<gene>
    <name evidence="2" type="primary">ppdK_1</name>
    <name evidence="2" type="ORF">A4G23_00258</name>
</gene>
<dbReference type="InterPro" id="IPR010121">
    <property type="entry name" value="Pyruvate_phosphate_dikinase"/>
</dbReference>
<proteinExistence type="predicted"/>
<dbReference type="PANTHER" id="PTHR22931:SF9">
    <property type="entry name" value="PYRUVATE, PHOSPHATE DIKINASE 1, CHLOROPLASTIC"/>
    <property type="match status" value="1"/>
</dbReference>
<dbReference type="GO" id="GO:0005524">
    <property type="term" value="F:ATP binding"/>
    <property type="evidence" value="ECO:0007669"/>
    <property type="project" value="InterPro"/>
</dbReference>
<evidence type="ECO:0000313" key="3">
    <source>
        <dbReference type="Proteomes" id="UP000095349"/>
    </source>
</evidence>
<name>A0A1D8FW82_9ACTN</name>
<dbReference type="PATRIC" id="fig|285473.5.peg.279"/>
<evidence type="ECO:0000313" key="2">
    <source>
        <dbReference type="EMBL" id="AOT57469.1"/>
    </source>
</evidence>
<dbReference type="GO" id="GO:0050242">
    <property type="term" value="F:pyruvate, phosphate dikinase activity"/>
    <property type="evidence" value="ECO:0007669"/>
    <property type="project" value="UniProtKB-EC"/>
</dbReference>
<dbReference type="EMBL" id="CP017316">
    <property type="protein sequence ID" value="AOT57469.1"/>
    <property type="molecule type" value="Genomic_DNA"/>
</dbReference>
<sequence>MVRYVYDFAEGGRDQAALLGGKGADLAGMARLGLPVPAGFTVSTEACRVYAATGAPPPELAGELAEHLARLERAAGRRLGQVDDPLLLSVRSGPPLPVPDAPETVLDVGLNDYAVLGLAKTPAGERFAWDSYRRLVERFGTAVLGLGPEVFRTVRHRVGEQHRVADERLDACDLIRVVETYKDLVEERTGEAFPQDPAEQLRRAVGAAFASWNSGAAREARRRAGVPDGLGTAVTVQTMVLGNQGAGSGSGVALVPAGDAGAAGEAEAVAVAGAYLPDAQGEDLFTGARKPLPPAELARTAPAAYAELRTHLRRLAGHLGGVRAVEFTVERGRLWFLGTRRELPPGLHP</sequence>
<dbReference type="GO" id="GO:0016301">
    <property type="term" value="F:kinase activity"/>
    <property type="evidence" value="ECO:0007669"/>
    <property type="project" value="UniProtKB-KW"/>
</dbReference>
<reference evidence="2 3" key="1">
    <citation type="submission" date="2016-09" db="EMBL/GenBank/DDBJ databases">
        <title>Streptomyces rubrolavendulae MJM4426 Genome sequencing and assembly.</title>
        <authorList>
            <person name="Kim J.-G."/>
        </authorList>
    </citation>
    <scope>NUCLEOTIDE SEQUENCE [LARGE SCALE GENOMIC DNA]</scope>
    <source>
        <strain evidence="2 3">MJM4426</strain>
    </source>
</reference>
<dbReference type="STRING" id="285473.A4G23_00258"/>
<keyword evidence="2" id="KW-0670">Pyruvate</keyword>
<keyword evidence="3" id="KW-1185">Reference proteome</keyword>
<dbReference type="Pfam" id="PF01326">
    <property type="entry name" value="PPDK_N"/>
    <property type="match status" value="1"/>
</dbReference>
<dbReference type="OrthoDB" id="9765468at2"/>
<dbReference type="Proteomes" id="UP000095349">
    <property type="component" value="Chromosome"/>
</dbReference>
<dbReference type="EC" id="2.7.9.1" evidence="2"/>
<organism evidence="2 3">
    <name type="scientific">Streptomyces rubrolavendulae</name>
    <dbReference type="NCBI Taxonomy" id="285473"/>
    <lineage>
        <taxon>Bacteria</taxon>
        <taxon>Bacillati</taxon>
        <taxon>Actinomycetota</taxon>
        <taxon>Actinomycetes</taxon>
        <taxon>Kitasatosporales</taxon>
        <taxon>Streptomycetaceae</taxon>
        <taxon>Streptomyces</taxon>
    </lineage>
</organism>
<protein>
    <submittedName>
        <fullName evidence="2">Pyruvate, phosphate dikinase</fullName>
        <ecNumber evidence="2">2.7.9.1</ecNumber>
    </submittedName>
</protein>
<dbReference type="SUPFAM" id="SSF56059">
    <property type="entry name" value="Glutathione synthetase ATP-binding domain-like"/>
    <property type="match status" value="1"/>
</dbReference>
<accession>A0A1D8FW82</accession>
<dbReference type="RefSeq" id="WP_069975226.1">
    <property type="nucleotide sequence ID" value="NZ_CP017316.1"/>
</dbReference>
<dbReference type="Gene3D" id="3.30.470.20">
    <property type="entry name" value="ATP-grasp fold, B domain"/>
    <property type="match status" value="1"/>
</dbReference>
<feature type="domain" description="Pyruvate phosphate dikinase AMP/ATP-binding" evidence="1">
    <location>
        <begin position="17"/>
        <end position="55"/>
    </location>
</feature>
<evidence type="ECO:0000259" key="1">
    <source>
        <dbReference type="Pfam" id="PF01326"/>
    </source>
</evidence>
<dbReference type="KEGG" id="srn:A4G23_00258"/>
<keyword evidence="2" id="KW-0418">Kinase</keyword>
<dbReference type="InterPro" id="IPR002192">
    <property type="entry name" value="PPDK_AMP/ATP-bd"/>
</dbReference>
<keyword evidence="2" id="KW-0808">Transferase</keyword>
<dbReference type="Gene3D" id="3.30.1490.20">
    <property type="entry name" value="ATP-grasp fold, A domain"/>
    <property type="match status" value="1"/>
</dbReference>
<dbReference type="PANTHER" id="PTHR22931">
    <property type="entry name" value="PHOSPHOENOLPYRUVATE DIKINASE-RELATED"/>
    <property type="match status" value="1"/>
</dbReference>